<dbReference type="InterPro" id="IPR021647">
    <property type="entry name" value="CusF_Ec"/>
</dbReference>
<dbReference type="Pfam" id="PF11604">
    <property type="entry name" value="CusF_Ec"/>
    <property type="match status" value="1"/>
</dbReference>
<accession>A0A975G5H2</accession>
<name>A0A975G5H2_9CAUL</name>
<keyword evidence="3" id="KW-1185">Reference proteome</keyword>
<geneLocation type="plasmid" evidence="2 3">
    <name>unnamed</name>
</geneLocation>
<dbReference type="RefSeq" id="WP_211941042.1">
    <property type="nucleotide sequence ID" value="NZ_CP073079.1"/>
</dbReference>
<dbReference type="InterPro" id="IPR042230">
    <property type="entry name" value="CusF_sf"/>
</dbReference>
<proteinExistence type="predicted"/>
<feature type="signal peptide" evidence="1">
    <location>
        <begin position="1"/>
        <end position="21"/>
    </location>
</feature>
<feature type="chain" id="PRO_5038145722" evidence="1">
    <location>
        <begin position="22"/>
        <end position="112"/>
    </location>
</feature>
<reference evidence="2" key="1">
    <citation type="submission" date="2021-04" db="EMBL/GenBank/DDBJ databases">
        <title>The complete genome sequence of Caulobacter sp. S6.</title>
        <authorList>
            <person name="Tang Y."/>
            <person name="Ouyang W."/>
            <person name="Liu Q."/>
            <person name="Huang B."/>
            <person name="Guo Z."/>
            <person name="Lei P."/>
        </authorList>
    </citation>
    <scope>NUCLEOTIDE SEQUENCE</scope>
    <source>
        <strain evidence="2">S6</strain>
        <plasmid evidence="2">unnamed</plasmid>
    </source>
</reference>
<evidence type="ECO:0000313" key="2">
    <source>
        <dbReference type="EMBL" id="QUD90996.1"/>
    </source>
</evidence>
<dbReference type="Proteomes" id="UP000676409">
    <property type="component" value="Plasmid unnamed"/>
</dbReference>
<dbReference type="EMBL" id="CP073079">
    <property type="protein sequence ID" value="QUD90996.1"/>
    <property type="molecule type" value="Genomic_DNA"/>
</dbReference>
<evidence type="ECO:0000313" key="3">
    <source>
        <dbReference type="Proteomes" id="UP000676409"/>
    </source>
</evidence>
<keyword evidence="1" id="KW-0732">Signal</keyword>
<gene>
    <name evidence="2" type="ORF">KCG34_25525</name>
</gene>
<evidence type="ECO:0000256" key="1">
    <source>
        <dbReference type="SAM" id="SignalP"/>
    </source>
</evidence>
<keyword evidence="2" id="KW-0614">Plasmid</keyword>
<dbReference type="AlphaFoldDB" id="A0A975G5H2"/>
<dbReference type="KEGG" id="caul:KCG34_25525"/>
<dbReference type="Gene3D" id="2.40.50.320">
    <property type="entry name" value="Copper binding periplasmic protein CusF"/>
    <property type="match status" value="1"/>
</dbReference>
<organism evidence="2 3">
    <name type="scientific">Phenylobacterium montanum</name>
    <dbReference type="NCBI Taxonomy" id="2823693"/>
    <lineage>
        <taxon>Bacteria</taxon>
        <taxon>Pseudomonadati</taxon>
        <taxon>Pseudomonadota</taxon>
        <taxon>Alphaproteobacteria</taxon>
        <taxon>Caulobacterales</taxon>
        <taxon>Caulobacteraceae</taxon>
        <taxon>Phenylobacterium</taxon>
    </lineage>
</organism>
<sequence length="112" mass="11299">MRAIAYAVVGALTLTAAGAAAADDMSNMKGMSAAPAAKHGQGTGLIKAIDPKAGTLTIQHGPIPAVSWPAMTMTFKAKPAALLKGLKVGQTIGFDTTVRGMDADVTAVRPHS</sequence>
<protein>
    <submittedName>
        <fullName evidence="2">Copper-binding protein</fullName>
    </submittedName>
</protein>